<organism evidence="2 3">
    <name type="scientific">Emericellopsis cladophorae</name>
    <dbReference type="NCBI Taxonomy" id="2686198"/>
    <lineage>
        <taxon>Eukaryota</taxon>
        <taxon>Fungi</taxon>
        <taxon>Dikarya</taxon>
        <taxon>Ascomycota</taxon>
        <taxon>Pezizomycotina</taxon>
        <taxon>Sordariomycetes</taxon>
        <taxon>Hypocreomycetidae</taxon>
        <taxon>Hypocreales</taxon>
        <taxon>Bionectriaceae</taxon>
        <taxon>Emericellopsis</taxon>
    </lineage>
</organism>
<name>A0A9P9XV65_9HYPO</name>
<accession>A0A9P9XV65</accession>
<dbReference type="GeneID" id="75829838"/>
<evidence type="ECO:0000313" key="2">
    <source>
        <dbReference type="EMBL" id="KAI6778330.1"/>
    </source>
</evidence>
<sequence>MAKVKAAYKARPKYHPEAPVPPVSAAGGEQIRIKETTRSRRPALEPRQSKEREKAAYNVRKSKDTVMATLFRDPRIREYDIIAVQEP</sequence>
<gene>
    <name evidence="2" type="ORF">J7T54_003337</name>
</gene>
<feature type="compositionally biased region" description="Basic residues" evidence="1">
    <location>
        <begin position="1"/>
        <end position="13"/>
    </location>
</feature>
<dbReference type="AlphaFoldDB" id="A0A9P9XV65"/>
<keyword evidence="3" id="KW-1185">Reference proteome</keyword>
<dbReference type="RefSeq" id="XP_051359186.1">
    <property type="nucleotide sequence ID" value="XM_051509833.1"/>
</dbReference>
<reference evidence="2" key="2">
    <citation type="submission" date="2022-07" db="EMBL/GenBank/DDBJ databases">
        <authorList>
            <person name="Goncalves M.F.M."/>
            <person name="Hilario S."/>
            <person name="Van De Peer Y."/>
            <person name="Esteves A.C."/>
            <person name="Alves A."/>
        </authorList>
    </citation>
    <scope>NUCLEOTIDE SEQUENCE</scope>
    <source>
        <strain evidence="2">MUM 19.33</strain>
    </source>
</reference>
<dbReference type="EMBL" id="JAGIXG020000072">
    <property type="protein sequence ID" value="KAI6778330.1"/>
    <property type="molecule type" value="Genomic_DNA"/>
</dbReference>
<reference evidence="2" key="1">
    <citation type="journal article" date="2021" name="J Fungi (Basel)">
        <title>Genomic and Metabolomic Analyses of the Marine Fungus Emericellopsis cladophorae: Insights into Saltwater Adaptability Mechanisms and Its Biosynthetic Potential.</title>
        <authorList>
            <person name="Goncalves M.F.M."/>
            <person name="Hilario S."/>
            <person name="Van de Peer Y."/>
            <person name="Esteves A.C."/>
            <person name="Alves A."/>
        </authorList>
    </citation>
    <scope>NUCLEOTIDE SEQUENCE</scope>
    <source>
        <strain evidence="2">MUM 19.33</strain>
    </source>
</reference>
<protein>
    <submittedName>
        <fullName evidence="2">Zinc knuckle</fullName>
    </submittedName>
</protein>
<comment type="caution">
    <text evidence="2">The sequence shown here is derived from an EMBL/GenBank/DDBJ whole genome shotgun (WGS) entry which is preliminary data.</text>
</comment>
<dbReference type="Proteomes" id="UP001055219">
    <property type="component" value="Unassembled WGS sequence"/>
</dbReference>
<evidence type="ECO:0000313" key="3">
    <source>
        <dbReference type="Proteomes" id="UP001055219"/>
    </source>
</evidence>
<evidence type="ECO:0000256" key="1">
    <source>
        <dbReference type="SAM" id="MobiDB-lite"/>
    </source>
</evidence>
<dbReference type="OrthoDB" id="5151283at2759"/>
<feature type="region of interest" description="Disordered" evidence="1">
    <location>
        <begin position="1"/>
        <end position="56"/>
    </location>
</feature>
<proteinExistence type="predicted"/>
<feature type="compositionally biased region" description="Basic and acidic residues" evidence="1">
    <location>
        <begin position="31"/>
        <end position="55"/>
    </location>
</feature>